<dbReference type="InterPro" id="IPR013538">
    <property type="entry name" value="ASHA1/2-like_C"/>
</dbReference>
<dbReference type="SUPFAM" id="SSF55961">
    <property type="entry name" value="Bet v1-like"/>
    <property type="match status" value="1"/>
</dbReference>
<accession>A0A5B8M2S8</accession>
<proteinExistence type="inferred from homology"/>
<dbReference type="Pfam" id="PF08327">
    <property type="entry name" value="AHSA1"/>
    <property type="match status" value="1"/>
</dbReference>
<dbReference type="KEGG" id="huw:FPZ11_07695"/>
<dbReference type="OrthoDB" id="8117292at2"/>
<evidence type="ECO:0000256" key="1">
    <source>
        <dbReference type="ARBA" id="ARBA00006817"/>
    </source>
</evidence>
<feature type="domain" description="Activator of Hsp90 ATPase homologue 1/2-like C-terminal" evidence="2">
    <location>
        <begin position="34"/>
        <end position="151"/>
    </location>
</feature>
<dbReference type="Gene3D" id="3.30.530.20">
    <property type="match status" value="1"/>
</dbReference>
<dbReference type="RefSeq" id="WP_146319767.1">
    <property type="nucleotide sequence ID" value="NZ_CP042305.1"/>
</dbReference>
<evidence type="ECO:0000259" key="2">
    <source>
        <dbReference type="Pfam" id="PF08327"/>
    </source>
</evidence>
<dbReference type="InterPro" id="IPR023393">
    <property type="entry name" value="START-like_dom_sf"/>
</dbReference>
<evidence type="ECO:0000313" key="3">
    <source>
        <dbReference type="EMBL" id="QDZ14653.1"/>
    </source>
</evidence>
<evidence type="ECO:0000313" key="4">
    <source>
        <dbReference type="Proteomes" id="UP000320216"/>
    </source>
</evidence>
<dbReference type="Proteomes" id="UP000320216">
    <property type="component" value="Chromosome"/>
</dbReference>
<organism evidence="3 4">
    <name type="scientific">Humibacter ginsenosidimutans</name>
    <dbReference type="NCBI Taxonomy" id="2599293"/>
    <lineage>
        <taxon>Bacteria</taxon>
        <taxon>Bacillati</taxon>
        <taxon>Actinomycetota</taxon>
        <taxon>Actinomycetes</taxon>
        <taxon>Micrococcales</taxon>
        <taxon>Microbacteriaceae</taxon>
        <taxon>Humibacter</taxon>
    </lineage>
</organism>
<dbReference type="AlphaFoldDB" id="A0A5B8M2S8"/>
<dbReference type="EMBL" id="CP042305">
    <property type="protein sequence ID" value="QDZ14653.1"/>
    <property type="molecule type" value="Genomic_DNA"/>
</dbReference>
<gene>
    <name evidence="3" type="ORF">FPZ11_07695</name>
</gene>
<keyword evidence="4" id="KW-1185">Reference proteome</keyword>
<protein>
    <recommendedName>
        <fullName evidence="2">Activator of Hsp90 ATPase homologue 1/2-like C-terminal domain-containing protein</fullName>
    </recommendedName>
</protein>
<sequence length="180" mass="19464">MTDEQTADVRILGELRTASGAGVVHIEDRFDTGVDDLWTALTDPARLARWLGEFDGELRLHGDFGARFFASGWEGTGRVEECEAPNHLLLSTVETPEPGEQAEPPHAIEAWLTPEGAATRLVVEERGMPVDQVAAYGAGVQIHVEDLASHLAGGGRCDSQARFAELFPAYRTLPVSGREA</sequence>
<reference evidence="3 4" key="1">
    <citation type="submission" date="2019-07" db="EMBL/GenBank/DDBJ databases">
        <title>Full genome sequence of Humibacter sp. WJ7-1.</title>
        <authorList>
            <person name="Im W.-T."/>
        </authorList>
    </citation>
    <scope>NUCLEOTIDE SEQUENCE [LARGE SCALE GENOMIC DNA]</scope>
    <source>
        <strain evidence="3 4">WJ7-1</strain>
    </source>
</reference>
<name>A0A5B8M2S8_9MICO</name>
<comment type="similarity">
    <text evidence="1">Belongs to the AHA1 family.</text>
</comment>